<dbReference type="Pfam" id="PF01416">
    <property type="entry name" value="PseudoU_synth_1"/>
    <property type="match status" value="2"/>
</dbReference>
<evidence type="ECO:0000256" key="3">
    <source>
        <dbReference type="ARBA" id="ARBA00023235"/>
    </source>
</evidence>
<evidence type="ECO:0000259" key="8">
    <source>
        <dbReference type="Pfam" id="PF01416"/>
    </source>
</evidence>
<accession>A0A520LJR5</accession>
<dbReference type="EC" id="5.4.99.12" evidence="4"/>
<dbReference type="PANTHER" id="PTHR11142:SF0">
    <property type="entry name" value="TRNA PSEUDOURIDINE SYNTHASE-LIKE 1"/>
    <property type="match status" value="1"/>
</dbReference>
<dbReference type="PANTHER" id="PTHR11142">
    <property type="entry name" value="PSEUDOURIDYLATE SYNTHASE"/>
    <property type="match status" value="1"/>
</dbReference>
<dbReference type="CDD" id="cd02570">
    <property type="entry name" value="PseudoU_synth_EcTruA"/>
    <property type="match status" value="1"/>
</dbReference>
<dbReference type="SUPFAM" id="SSF55120">
    <property type="entry name" value="Pseudouridine synthase"/>
    <property type="match status" value="1"/>
</dbReference>
<comment type="caution">
    <text evidence="4">Lacks conserved residue(s) required for the propagation of feature annotation.</text>
</comment>
<dbReference type="Proteomes" id="UP000318148">
    <property type="component" value="Unassembled WGS sequence"/>
</dbReference>
<dbReference type="EMBL" id="SHBO01000065">
    <property type="protein sequence ID" value="RZO03705.1"/>
    <property type="molecule type" value="Genomic_DNA"/>
</dbReference>
<evidence type="ECO:0000313" key="10">
    <source>
        <dbReference type="Proteomes" id="UP000318148"/>
    </source>
</evidence>
<keyword evidence="3 4" id="KW-0413">Isomerase</keyword>
<evidence type="ECO:0000256" key="5">
    <source>
        <dbReference type="PIRSR" id="PIRSR001430-1"/>
    </source>
</evidence>
<feature type="active site" description="Nucleophile" evidence="4 5">
    <location>
        <position position="75"/>
    </location>
</feature>
<dbReference type="InterPro" id="IPR020097">
    <property type="entry name" value="PsdUridine_synth_TruA_a/b_dom"/>
</dbReference>
<feature type="domain" description="Pseudouridine synthase I TruA alpha/beta" evidence="8">
    <location>
        <begin position="29"/>
        <end position="126"/>
    </location>
</feature>
<comment type="subunit">
    <text evidence="4">Homodimer.</text>
</comment>
<evidence type="ECO:0000256" key="4">
    <source>
        <dbReference type="HAMAP-Rule" id="MF_00171"/>
    </source>
</evidence>
<sequence length="290" mass="33213">MISSEWQYKTNCNVPESCQLPRGLKRVAAILSYNGKDFCGFQKQNHSPSLQEQIEKAFSYVANQKIIVSCAGRTDTGVHATHQVIHFDTSADRTEENWLKGVNRELPDSISLIWINKVSPHFHSRFSAISRSYRYIILIQRLKPVMLNHELYWRDKPLLLDEMQRACGHLLGEQDFSAFRASGCQSHSAYRNVKSANIMQLNSFIIFDITANAFLLHMVRNIMGALISVGEGKNNSMWMKLLLRSKDRTLGPATAAPNGLYLVNVEYPERYQIPDLEKGPLFIESERYDR</sequence>
<dbReference type="Gene3D" id="3.30.70.580">
    <property type="entry name" value="Pseudouridine synthase I, catalytic domain, N-terminal subdomain"/>
    <property type="match status" value="1"/>
</dbReference>
<dbReference type="PIRSF" id="PIRSF001430">
    <property type="entry name" value="tRNA_psdUrid_synth"/>
    <property type="match status" value="1"/>
</dbReference>
<keyword evidence="2 4" id="KW-0819">tRNA processing</keyword>
<organism evidence="9 10">
    <name type="scientific">SAR92 clade bacterium</name>
    <dbReference type="NCBI Taxonomy" id="2315479"/>
    <lineage>
        <taxon>Bacteria</taxon>
        <taxon>Pseudomonadati</taxon>
        <taxon>Pseudomonadota</taxon>
        <taxon>Gammaproteobacteria</taxon>
        <taxon>Cellvibrionales</taxon>
        <taxon>Porticoccaceae</taxon>
        <taxon>SAR92 clade</taxon>
    </lineage>
</organism>
<dbReference type="NCBIfam" id="TIGR00071">
    <property type="entry name" value="hisT_truA"/>
    <property type="match status" value="1"/>
</dbReference>
<dbReference type="InterPro" id="IPR020103">
    <property type="entry name" value="PsdUridine_synth_cat_dom_sf"/>
</dbReference>
<evidence type="ECO:0000256" key="7">
    <source>
        <dbReference type="RuleBase" id="RU003792"/>
    </source>
</evidence>
<evidence type="ECO:0000256" key="1">
    <source>
        <dbReference type="ARBA" id="ARBA00009375"/>
    </source>
</evidence>
<proteinExistence type="inferred from homology"/>
<dbReference type="InterPro" id="IPR020094">
    <property type="entry name" value="TruA/RsuA/RluB/E/F_N"/>
</dbReference>
<comment type="similarity">
    <text evidence="1 4 7">Belongs to the tRNA pseudouridine synthase TruA family.</text>
</comment>
<evidence type="ECO:0000313" key="9">
    <source>
        <dbReference type="EMBL" id="RZO03705.1"/>
    </source>
</evidence>
<evidence type="ECO:0000256" key="2">
    <source>
        <dbReference type="ARBA" id="ARBA00022694"/>
    </source>
</evidence>
<dbReference type="FunFam" id="3.30.70.580:FF:000001">
    <property type="entry name" value="tRNA pseudouridine synthase A"/>
    <property type="match status" value="1"/>
</dbReference>
<protein>
    <recommendedName>
        <fullName evidence="4">tRNA pseudouridine synthase A</fullName>
        <ecNumber evidence="4">5.4.99.12</ecNumber>
    </recommendedName>
    <alternativeName>
        <fullName evidence="4">tRNA pseudouridine(38-40) synthase</fullName>
    </alternativeName>
    <alternativeName>
        <fullName evidence="4">tRNA pseudouridylate synthase I</fullName>
    </alternativeName>
    <alternativeName>
        <fullName evidence="4">tRNA-uridine isomerase I</fullName>
    </alternativeName>
</protein>
<feature type="domain" description="Pseudouridine synthase I TruA alpha/beta" evidence="8">
    <location>
        <begin position="166"/>
        <end position="268"/>
    </location>
</feature>
<dbReference type="HAMAP" id="MF_00171">
    <property type="entry name" value="TruA"/>
    <property type="match status" value="1"/>
</dbReference>
<comment type="function">
    <text evidence="4">Formation of pseudouridine at positions 38, 39 and 40 in the anticodon stem and loop of transfer RNAs.</text>
</comment>
<dbReference type="AlphaFoldDB" id="A0A520LJR5"/>
<dbReference type="GO" id="GO:0160147">
    <property type="term" value="F:tRNA pseudouridine(38-40) synthase activity"/>
    <property type="evidence" value="ECO:0007669"/>
    <property type="project" value="UniProtKB-EC"/>
</dbReference>
<comment type="caution">
    <text evidence="9">The sequence shown here is derived from an EMBL/GenBank/DDBJ whole genome shotgun (WGS) entry which is preliminary data.</text>
</comment>
<dbReference type="InterPro" id="IPR001406">
    <property type="entry name" value="PsdUridine_synth_TruA"/>
</dbReference>
<feature type="binding site" evidence="4 6">
    <location>
        <position position="133"/>
    </location>
    <ligand>
        <name>substrate</name>
    </ligand>
</feature>
<dbReference type="Gene3D" id="3.30.70.660">
    <property type="entry name" value="Pseudouridine synthase I, catalytic domain, C-terminal subdomain"/>
    <property type="match status" value="1"/>
</dbReference>
<comment type="catalytic activity">
    <reaction evidence="4 7">
        <text>uridine(38/39/40) in tRNA = pseudouridine(38/39/40) in tRNA</text>
        <dbReference type="Rhea" id="RHEA:22376"/>
        <dbReference type="Rhea" id="RHEA-COMP:10085"/>
        <dbReference type="Rhea" id="RHEA-COMP:10087"/>
        <dbReference type="ChEBI" id="CHEBI:65314"/>
        <dbReference type="ChEBI" id="CHEBI:65315"/>
        <dbReference type="EC" id="5.4.99.12"/>
    </reaction>
</comment>
<dbReference type="InterPro" id="IPR020095">
    <property type="entry name" value="PsdUridine_synth_TruA_C"/>
</dbReference>
<gene>
    <name evidence="4 9" type="primary">truA</name>
    <name evidence="9" type="ORF">EVB02_04180</name>
</gene>
<dbReference type="GO" id="GO:0031119">
    <property type="term" value="P:tRNA pseudouridine synthesis"/>
    <property type="evidence" value="ECO:0007669"/>
    <property type="project" value="UniProtKB-UniRule"/>
</dbReference>
<reference evidence="9 10" key="1">
    <citation type="submission" date="2019-02" db="EMBL/GenBank/DDBJ databases">
        <title>Prokaryotic population dynamics and viral predation in marine succession experiment using metagenomics: the confinement effect.</title>
        <authorList>
            <person name="Haro-Moreno J.M."/>
            <person name="Rodriguez-Valera F."/>
            <person name="Lopez-Perez M."/>
        </authorList>
    </citation>
    <scope>NUCLEOTIDE SEQUENCE [LARGE SCALE GENOMIC DNA]</scope>
    <source>
        <strain evidence="9">MED-G169</strain>
    </source>
</reference>
<dbReference type="GO" id="GO:0003723">
    <property type="term" value="F:RNA binding"/>
    <property type="evidence" value="ECO:0007669"/>
    <property type="project" value="InterPro"/>
</dbReference>
<evidence type="ECO:0000256" key="6">
    <source>
        <dbReference type="PIRSR" id="PIRSR001430-2"/>
    </source>
</evidence>
<name>A0A520LJR5_9GAMM</name>